<accession>A0ABX2X9H7</accession>
<proteinExistence type="predicted"/>
<gene>
    <name evidence="1" type="ORF">BBH99_16805</name>
</gene>
<dbReference type="Proteomes" id="UP000093508">
    <property type="component" value="Unassembled WGS sequence"/>
</dbReference>
<organism evidence="1 2">
    <name type="scientific">Chryseobacterium contaminans</name>
    <dbReference type="NCBI Taxonomy" id="1423959"/>
    <lineage>
        <taxon>Bacteria</taxon>
        <taxon>Pseudomonadati</taxon>
        <taxon>Bacteroidota</taxon>
        <taxon>Flavobacteriia</taxon>
        <taxon>Flavobacteriales</taxon>
        <taxon>Weeksellaceae</taxon>
        <taxon>Chryseobacterium group</taxon>
        <taxon>Chryseobacterium</taxon>
    </lineage>
</organism>
<dbReference type="EMBL" id="MAYF01000028">
    <property type="protein sequence ID" value="OCA80078.1"/>
    <property type="molecule type" value="Genomic_DNA"/>
</dbReference>
<dbReference type="RefSeq" id="WP_066691860.1">
    <property type="nucleotide sequence ID" value="NZ_FRBM01000008.1"/>
</dbReference>
<name>A0ABX2X9H7_9FLAO</name>
<comment type="caution">
    <text evidence="1">The sequence shown here is derived from an EMBL/GenBank/DDBJ whole genome shotgun (WGS) entry which is preliminary data.</text>
</comment>
<evidence type="ECO:0000313" key="2">
    <source>
        <dbReference type="Proteomes" id="UP000093508"/>
    </source>
</evidence>
<evidence type="ECO:0000313" key="1">
    <source>
        <dbReference type="EMBL" id="OCA80078.1"/>
    </source>
</evidence>
<keyword evidence="2" id="KW-1185">Reference proteome</keyword>
<protein>
    <submittedName>
        <fullName evidence="1">Uncharacterized protein</fullName>
    </submittedName>
</protein>
<reference evidence="1 2" key="1">
    <citation type="submission" date="2016-07" db="EMBL/GenBank/DDBJ databases">
        <authorList>
            <person name="Jeong J.-J."/>
            <person name="Kim D.W."/>
            <person name="Sang M.K."/>
            <person name="Choi I.-G."/>
            <person name="Kim K.D."/>
        </authorList>
    </citation>
    <scope>NUCLEOTIDE SEQUENCE [LARGE SCALE GENOMIC DNA]</scope>
    <source>
        <strain evidence="1 2">C-26</strain>
    </source>
</reference>
<sequence>MHTKGIPHSFTNNAADSNAEYTYIYGMTENIMGYFHINSNPRYSLWKWQWKKANSKINGL</sequence>